<feature type="compositionally biased region" description="Basic residues" evidence="1">
    <location>
        <begin position="136"/>
        <end position="147"/>
    </location>
</feature>
<proteinExistence type="predicted"/>
<feature type="compositionally biased region" description="Basic and acidic residues" evidence="1">
    <location>
        <begin position="351"/>
        <end position="373"/>
    </location>
</feature>
<sequence length="671" mass="76378">MLASERERERMVNKTVQLTQLLSLSLILVLGKTASSAFQAPHSIPTLSNNSSRAPTLSFDAPSPAETISSNPDPPESRNSSSNQAIWTLSNNSSHAPTLSFDAPSPAETISGKPDPPGSSLSGKESPSKKVQETVHRRRQSKKKRPKSMNLVLDSMRPEEKHFLDEHNKYRQILREGRLPNQPRAAQMPSLVWSEQLAHEALVLTHECRTPHSRYAHAGENVAISRTHDRDVIKEWFDRNEYYTYGPFQPGKSHRTNSYTQMVWSSTKYVGCHTHLCAKFILGSAKFNNIYYTSCRYSPPGNIPGEKPYAATTETTHRHTGEDGRRTTPTTTHRHTGEDGRRTTPTTTHRHTGEDGRRTTPTNPDRRTVENRDTNAGQLTDILHLVENKERKKETVRNREPLPLTSNVHLSTKERMWLEQHNTYRTMLFKGQVKGQPKPIRMMNLTWSNKLAEAAKKAGAEECAGNTSEDGFVVYARDPGYNFVKLWFQQHVTYTYGRFPSENYVENQMYTQIVWAATRQVGCHEYFCESYQMGTEPATNMYISVCNYSPKGNIDNYYPYLTAETVREVNKAKARRKEIEATAKENNRILLTKLWIPKPMPEVDHAYDFLNRNTEPDLARAWAGSIEKDETNELPETDAQPDPDSCEELVGNFFVNNLFVIQFLGELLQAN</sequence>
<organism evidence="3 4">
    <name type="scientific">Clonorchis sinensis</name>
    <name type="common">Chinese liver fluke</name>
    <dbReference type="NCBI Taxonomy" id="79923"/>
    <lineage>
        <taxon>Eukaryota</taxon>
        <taxon>Metazoa</taxon>
        <taxon>Spiralia</taxon>
        <taxon>Lophotrochozoa</taxon>
        <taxon>Platyhelminthes</taxon>
        <taxon>Trematoda</taxon>
        <taxon>Digenea</taxon>
        <taxon>Opisthorchiida</taxon>
        <taxon>Opisthorchiata</taxon>
        <taxon>Opisthorchiidae</taxon>
        <taxon>Clonorchis</taxon>
    </lineage>
</organism>
<dbReference type="InterPro" id="IPR014044">
    <property type="entry name" value="CAP_dom"/>
</dbReference>
<feature type="domain" description="SCP" evidence="2">
    <location>
        <begin position="158"/>
        <end position="305"/>
    </location>
</feature>
<evidence type="ECO:0000313" key="3">
    <source>
        <dbReference type="EMBL" id="KAG5442620.1"/>
    </source>
</evidence>
<protein>
    <submittedName>
        <fullName evidence="3">Peptidase inhibitor 16</fullName>
    </submittedName>
</protein>
<reference evidence="3 4" key="2">
    <citation type="journal article" date="2021" name="Genomics">
        <title>High-quality reference genome for Clonorchis sinensis.</title>
        <authorList>
            <person name="Young N.D."/>
            <person name="Stroehlein A.J."/>
            <person name="Kinkar L."/>
            <person name="Wang T."/>
            <person name="Sohn W.M."/>
            <person name="Chang B.C.H."/>
            <person name="Kaur P."/>
            <person name="Weisz D."/>
            <person name="Dudchenko O."/>
            <person name="Aiden E.L."/>
            <person name="Korhonen P.K."/>
            <person name="Gasser R.B."/>
        </authorList>
    </citation>
    <scope>NUCLEOTIDE SEQUENCE [LARGE SCALE GENOMIC DNA]</scope>
    <source>
        <strain evidence="3">Cs-k2</strain>
    </source>
</reference>
<feature type="region of interest" description="Disordered" evidence="1">
    <location>
        <begin position="43"/>
        <end position="149"/>
    </location>
</feature>
<name>A0A8T1M0F4_CLOSI</name>
<dbReference type="EMBL" id="NIRI02000056">
    <property type="protein sequence ID" value="KAG5442620.1"/>
    <property type="molecule type" value="Genomic_DNA"/>
</dbReference>
<feature type="compositionally biased region" description="Basic and acidic residues" evidence="1">
    <location>
        <begin position="126"/>
        <end position="135"/>
    </location>
</feature>
<feature type="region of interest" description="Disordered" evidence="1">
    <location>
        <begin position="306"/>
        <end position="381"/>
    </location>
</feature>
<dbReference type="SUPFAM" id="SSF55797">
    <property type="entry name" value="PR-1-like"/>
    <property type="match status" value="2"/>
</dbReference>
<feature type="compositionally biased region" description="Polar residues" evidence="1">
    <location>
        <begin position="45"/>
        <end position="55"/>
    </location>
</feature>
<evidence type="ECO:0000256" key="1">
    <source>
        <dbReference type="SAM" id="MobiDB-lite"/>
    </source>
</evidence>
<reference evidence="3 4" key="1">
    <citation type="journal article" date="2018" name="Biotechnol. Adv.">
        <title>Improved genomic resources and new bioinformatic workflow for the carcinogenic parasite Clonorchis sinensis: Biotechnological implications.</title>
        <authorList>
            <person name="Wang D."/>
            <person name="Korhonen P.K."/>
            <person name="Gasser R.B."/>
            <person name="Young N.D."/>
        </authorList>
    </citation>
    <scope>NUCLEOTIDE SEQUENCE [LARGE SCALE GENOMIC DNA]</scope>
    <source>
        <strain evidence="3">Cs-k2</strain>
    </source>
</reference>
<dbReference type="Proteomes" id="UP000286415">
    <property type="component" value="Unassembled WGS sequence"/>
</dbReference>
<dbReference type="AlphaFoldDB" id="A0A8T1M0F4"/>
<dbReference type="Gene3D" id="3.40.33.10">
    <property type="entry name" value="CAP"/>
    <property type="match status" value="2"/>
</dbReference>
<feature type="compositionally biased region" description="Basic and acidic residues" evidence="1">
    <location>
        <begin position="315"/>
        <end position="326"/>
    </location>
</feature>
<evidence type="ECO:0000259" key="2">
    <source>
        <dbReference type="SMART" id="SM00198"/>
    </source>
</evidence>
<evidence type="ECO:0000313" key="4">
    <source>
        <dbReference type="Proteomes" id="UP000286415"/>
    </source>
</evidence>
<dbReference type="InterPro" id="IPR001283">
    <property type="entry name" value="CRISP-related"/>
</dbReference>
<dbReference type="InterPro" id="IPR035940">
    <property type="entry name" value="CAP_sf"/>
</dbReference>
<dbReference type="PRINTS" id="PR00837">
    <property type="entry name" value="V5TPXLIKE"/>
</dbReference>
<accession>A0A8T1M0F4</accession>
<dbReference type="PANTHER" id="PTHR10334">
    <property type="entry name" value="CYSTEINE-RICH SECRETORY PROTEIN-RELATED"/>
    <property type="match status" value="1"/>
</dbReference>
<dbReference type="OrthoDB" id="43654at2759"/>
<comment type="caution">
    <text evidence="3">The sequence shown here is derived from an EMBL/GenBank/DDBJ whole genome shotgun (WGS) entry which is preliminary data.</text>
</comment>
<feature type="domain" description="SCP" evidence="2">
    <location>
        <begin position="412"/>
        <end position="556"/>
    </location>
</feature>
<dbReference type="CDD" id="cd05380">
    <property type="entry name" value="CAP_euk"/>
    <property type="match status" value="2"/>
</dbReference>
<gene>
    <name evidence="3" type="ORF">CSKR_202586</name>
</gene>
<dbReference type="SMART" id="SM00198">
    <property type="entry name" value="SCP"/>
    <property type="match status" value="2"/>
</dbReference>
<dbReference type="Pfam" id="PF00188">
    <property type="entry name" value="CAP"/>
    <property type="match status" value="2"/>
</dbReference>
<keyword evidence="4" id="KW-1185">Reference proteome</keyword>
<feature type="compositionally biased region" description="Polar residues" evidence="1">
    <location>
        <begin position="66"/>
        <end position="97"/>
    </location>
</feature>